<evidence type="ECO:0000313" key="2">
    <source>
        <dbReference type="Proteomes" id="UP000031599"/>
    </source>
</evidence>
<gene>
    <name evidence="1" type="ORF">DB30_02164</name>
</gene>
<dbReference type="EMBL" id="JMCC02000016">
    <property type="protein sequence ID" value="KIG17949.1"/>
    <property type="molecule type" value="Genomic_DNA"/>
</dbReference>
<sequence>MNVRVFCAELREHEQRLREYYSRIAMTSVHCISKPACEQI</sequence>
<accession>A0A0C1ZKC6</accession>
<protein>
    <submittedName>
        <fullName evidence="1">Uncharacterized protein</fullName>
    </submittedName>
</protein>
<proteinExistence type="predicted"/>
<dbReference type="AlphaFoldDB" id="A0A0C1ZKC6"/>
<name>A0A0C1ZKC6_9BACT</name>
<comment type="caution">
    <text evidence="1">The sequence shown here is derived from an EMBL/GenBank/DDBJ whole genome shotgun (WGS) entry which is preliminary data.</text>
</comment>
<reference evidence="1 2" key="1">
    <citation type="submission" date="2014-12" db="EMBL/GenBank/DDBJ databases">
        <title>Genome assembly of Enhygromyxa salina DSM 15201.</title>
        <authorList>
            <person name="Sharma G."/>
            <person name="Subramanian S."/>
        </authorList>
    </citation>
    <scope>NUCLEOTIDE SEQUENCE [LARGE SCALE GENOMIC DNA]</scope>
    <source>
        <strain evidence="1 2">DSM 15201</strain>
    </source>
</reference>
<evidence type="ECO:0000313" key="1">
    <source>
        <dbReference type="EMBL" id="KIG17949.1"/>
    </source>
</evidence>
<dbReference type="Proteomes" id="UP000031599">
    <property type="component" value="Unassembled WGS sequence"/>
</dbReference>
<organism evidence="1 2">
    <name type="scientific">Enhygromyxa salina</name>
    <dbReference type="NCBI Taxonomy" id="215803"/>
    <lineage>
        <taxon>Bacteria</taxon>
        <taxon>Pseudomonadati</taxon>
        <taxon>Myxococcota</taxon>
        <taxon>Polyangia</taxon>
        <taxon>Nannocystales</taxon>
        <taxon>Nannocystaceae</taxon>
        <taxon>Enhygromyxa</taxon>
    </lineage>
</organism>